<proteinExistence type="predicted"/>
<dbReference type="AlphaFoldDB" id="A0A1I9G670"/>
<organism evidence="1">
    <name type="scientific">Brugia malayi</name>
    <name type="common">Filarial nematode worm</name>
    <dbReference type="NCBI Taxonomy" id="6279"/>
    <lineage>
        <taxon>Eukaryota</taxon>
        <taxon>Metazoa</taxon>
        <taxon>Ecdysozoa</taxon>
        <taxon>Nematoda</taxon>
        <taxon>Chromadorea</taxon>
        <taxon>Rhabditida</taxon>
        <taxon>Spirurina</taxon>
        <taxon>Spiruromorpha</taxon>
        <taxon>Filarioidea</taxon>
        <taxon>Onchocercidae</taxon>
        <taxon>Brugia</taxon>
    </lineage>
</organism>
<sequence>MTLVISSPSKSTTALATLILFIKRCIVAKRRICLFVKEFNLIDIIYLTKKQNILRLAVVSTEFN</sequence>
<dbReference type="EMBL" id="LN857024">
    <property type="protein sequence ID" value="CDQ02453.1"/>
    <property type="molecule type" value="Genomic_DNA"/>
</dbReference>
<gene>
    <name evidence="1" type="primary">Bm13222</name>
    <name evidence="1" type="ORF">BM_Bm13222</name>
</gene>
<name>A0A1I9G670_BRUMA</name>
<reference evidence="1" key="2">
    <citation type="submission" date="2012-12" db="EMBL/GenBank/DDBJ databases">
        <authorList>
            <consortium name="WormBase Consortium"/>
            <person name="Ghedin E."/>
            <person name="Paulini M."/>
        </authorList>
    </citation>
    <scope>NUCLEOTIDE SEQUENCE</scope>
    <source>
        <strain evidence="1">FR3</strain>
    </source>
</reference>
<reference evidence="1" key="1">
    <citation type="journal article" date="2007" name="Science">
        <title>Draft genome of the filarial nematode parasite Brugia malayi.</title>
        <authorList>
            <person name="Ghedin E."/>
            <person name="Wang S."/>
            <person name="Spiro D."/>
            <person name="Caler E."/>
            <person name="Zhao Q."/>
            <person name="Crabtree J."/>
            <person name="Allen J.E."/>
            <person name="Delcher A.L."/>
            <person name="Guiliano D.B."/>
            <person name="Miranda-Saavedra D."/>
            <person name="Angiuoli S.V."/>
            <person name="Creasy T."/>
            <person name="Amedeo P."/>
            <person name="Haas B."/>
            <person name="El-Sayed N.M."/>
            <person name="Wortman J.R."/>
            <person name="Feldblyum T."/>
            <person name="Tallon L."/>
            <person name="Schatz M."/>
            <person name="Shumway M."/>
            <person name="Koo H."/>
            <person name="Salzberg S.L."/>
            <person name="Schobel S."/>
            <person name="Pertea M."/>
            <person name="Pop M."/>
            <person name="White O."/>
            <person name="Barton G.J."/>
            <person name="Carlow C.K."/>
            <person name="Crawford M.J."/>
            <person name="Daub J."/>
            <person name="Dimmic M.W."/>
            <person name="Estes C.F."/>
            <person name="Foster J.M."/>
            <person name="Ganatra M."/>
            <person name="Gregory W.F."/>
            <person name="Johnson N.M."/>
            <person name="Jin J."/>
            <person name="Komuniecki R."/>
            <person name="Korf I."/>
            <person name="Kumar S."/>
            <person name="Laney S."/>
            <person name="Li B.W."/>
            <person name="Li W."/>
            <person name="Lindblom T.H."/>
            <person name="Lustigman S."/>
            <person name="Ma D."/>
            <person name="Maina C.V."/>
            <person name="Martin D.M."/>
            <person name="McCarter J.P."/>
            <person name="McReynolds L."/>
            <person name="Mitreva M."/>
            <person name="Nutman T.B."/>
            <person name="Parkinson J."/>
            <person name="Peregrin-Alvarez J.M."/>
            <person name="Poole C."/>
            <person name="Ren Q."/>
            <person name="Saunders L."/>
            <person name="Sluder A.E."/>
            <person name="Smith K."/>
            <person name="Stanke M."/>
            <person name="Unnasch T.R."/>
            <person name="Ware J."/>
            <person name="Wei A.D."/>
            <person name="Weil G."/>
            <person name="Williams D.J."/>
            <person name="Zhang Y."/>
            <person name="Williams S.A."/>
            <person name="Fraser-Liggett C."/>
            <person name="Slatko B."/>
            <person name="Blaxter M.L."/>
            <person name="Scott A.L."/>
        </authorList>
    </citation>
    <scope>NUCLEOTIDE SEQUENCE</scope>
    <source>
        <strain evidence="1">FR3</strain>
    </source>
</reference>
<evidence type="ECO:0000313" key="1">
    <source>
        <dbReference type="EMBL" id="CDQ02453.1"/>
    </source>
</evidence>
<protein>
    <submittedName>
        <fullName evidence="1">Bm13222</fullName>
    </submittedName>
</protein>
<accession>A0A1I9G670</accession>